<evidence type="ECO:0000313" key="2">
    <source>
        <dbReference type="EMBL" id="ROT86972.1"/>
    </source>
</evidence>
<evidence type="ECO:0000313" key="3">
    <source>
        <dbReference type="Proteomes" id="UP000285266"/>
    </source>
</evidence>
<evidence type="ECO:0000259" key="1">
    <source>
        <dbReference type="PROSITE" id="PS50943"/>
    </source>
</evidence>
<sequence length="144" mass="16124">MDNLLRDRAELFGKYVSAEIKGAIVAQGYTQTEVAKGIDRQGANLSRWLSGKPTIPIEVALEVCNYIGVNLQKIVDRAQQRVEDELGPWPPIEIDPAALSEDEKVDIAMRDFEKARMGKEEVKLAALRDENKKRESEHFADEGA</sequence>
<dbReference type="InterPro" id="IPR010982">
    <property type="entry name" value="Lambda_DNA-bd_dom_sf"/>
</dbReference>
<dbReference type="RefSeq" id="WP_123644888.1">
    <property type="nucleotide sequence ID" value="NZ_QRAJ01000004.1"/>
</dbReference>
<feature type="domain" description="HTH cro/C1-type" evidence="1">
    <location>
        <begin position="20"/>
        <end position="74"/>
    </location>
</feature>
<comment type="caution">
    <text evidence="2">The sequence shown here is derived from an EMBL/GenBank/DDBJ whole genome shotgun (WGS) entry which is preliminary data.</text>
</comment>
<name>A0A423UE31_9BIFI</name>
<dbReference type="AlphaFoldDB" id="A0A423UE31"/>
<gene>
    <name evidence="2" type="ORF">BMONG18_0971</name>
</gene>
<accession>A0A423UE31</accession>
<dbReference type="SUPFAM" id="SSF47413">
    <property type="entry name" value="lambda repressor-like DNA-binding domains"/>
    <property type="match status" value="1"/>
</dbReference>
<proteinExistence type="predicted"/>
<dbReference type="CDD" id="cd00093">
    <property type="entry name" value="HTH_XRE"/>
    <property type="match status" value="1"/>
</dbReference>
<dbReference type="InterPro" id="IPR001387">
    <property type="entry name" value="Cro/C1-type_HTH"/>
</dbReference>
<reference evidence="2 3" key="1">
    <citation type="submission" date="2018-07" db="EMBL/GenBank/DDBJ databases">
        <title>The role of parmesan cheese in vectoring bovine microbiota.</title>
        <authorList>
            <person name="Lugli G.A."/>
            <person name="Milani C."/>
        </authorList>
    </citation>
    <scope>NUCLEOTIDE SEQUENCE [LARGE SCALE GENOMIC DNA]</scope>
    <source>
        <strain evidence="2 3">BMONG18</strain>
    </source>
</reference>
<dbReference type="Proteomes" id="UP000285266">
    <property type="component" value="Unassembled WGS sequence"/>
</dbReference>
<dbReference type="Gene3D" id="1.10.260.40">
    <property type="entry name" value="lambda repressor-like DNA-binding domains"/>
    <property type="match status" value="1"/>
</dbReference>
<dbReference type="SMART" id="SM00530">
    <property type="entry name" value="HTH_XRE"/>
    <property type="match status" value="1"/>
</dbReference>
<dbReference type="PROSITE" id="PS50943">
    <property type="entry name" value="HTH_CROC1"/>
    <property type="match status" value="1"/>
</dbReference>
<protein>
    <recommendedName>
        <fullName evidence="1">HTH cro/C1-type domain-containing protein</fullName>
    </recommendedName>
</protein>
<dbReference type="Pfam" id="PF01381">
    <property type="entry name" value="HTH_3"/>
    <property type="match status" value="1"/>
</dbReference>
<dbReference type="EMBL" id="QRAJ01000004">
    <property type="protein sequence ID" value="ROT86972.1"/>
    <property type="molecule type" value="Genomic_DNA"/>
</dbReference>
<dbReference type="GO" id="GO:0003677">
    <property type="term" value="F:DNA binding"/>
    <property type="evidence" value="ECO:0007669"/>
    <property type="project" value="InterPro"/>
</dbReference>
<organism evidence="2 3">
    <name type="scientific">Bifidobacterium mongoliense</name>
    <dbReference type="NCBI Taxonomy" id="518643"/>
    <lineage>
        <taxon>Bacteria</taxon>
        <taxon>Bacillati</taxon>
        <taxon>Actinomycetota</taxon>
        <taxon>Actinomycetes</taxon>
        <taxon>Bifidobacteriales</taxon>
        <taxon>Bifidobacteriaceae</taxon>
        <taxon>Bifidobacterium</taxon>
    </lineage>
</organism>